<sequence>MMDQLEKDKGFEPRAWQKHGAGEALPPALEKLQGHHSQLENLRQQLLHVSGLLSSFMNQTLNRTINDWTSSDQKAAMSLLFTLEELKSELMSGLTQYKSMDHIGPLPEAEKAVWRQEKMASQGMRHSKSGMVKAAFKSESSQGGSTSLYRVRQDRARYEGGRPQALWGPARLSPAQGLGVWKDDLGIHSCGFCRHHS</sequence>
<organism evidence="1 2">
    <name type="scientific">Phascolarctos cinereus</name>
    <name type="common">Koala</name>
    <dbReference type="NCBI Taxonomy" id="38626"/>
    <lineage>
        <taxon>Eukaryota</taxon>
        <taxon>Metazoa</taxon>
        <taxon>Chordata</taxon>
        <taxon>Craniata</taxon>
        <taxon>Vertebrata</taxon>
        <taxon>Euteleostomi</taxon>
        <taxon>Mammalia</taxon>
        <taxon>Metatheria</taxon>
        <taxon>Diprotodontia</taxon>
        <taxon>Phascolarctidae</taxon>
        <taxon>Phascolarctos</taxon>
    </lineage>
</organism>
<accession>A0A6P5JRL0</accession>
<dbReference type="Proteomes" id="UP000515140">
    <property type="component" value="Unplaced"/>
</dbReference>
<dbReference type="RefSeq" id="XP_020835993.1">
    <property type="nucleotide sequence ID" value="XM_020980334.1"/>
</dbReference>
<gene>
    <name evidence="2" type="primary">LOC110203946</name>
</gene>
<evidence type="ECO:0000313" key="1">
    <source>
        <dbReference type="Proteomes" id="UP000515140"/>
    </source>
</evidence>
<dbReference type="GeneID" id="110203946"/>
<dbReference type="AlphaFoldDB" id="A0A6P5JRL0"/>
<keyword evidence="1" id="KW-1185">Reference proteome</keyword>
<name>A0A6P5JRL0_PHACI</name>
<evidence type="ECO:0000313" key="2">
    <source>
        <dbReference type="RefSeq" id="XP_020835993.1"/>
    </source>
</evidence>
<protein>
    <submittedName>
        <fullName evidence="2">Uncharacterized protein LOC110203946 isoform X3</fullName>
    </submittedName>
</protein>
<proteinExistence type="predicted"/>
<reference evidence="2" key="1">
    <citation type="submission" date="2025-08" db="UniProtKB">
        <authorList>
            <consortium name="RefSeq"/>
        </authorList>
    </citation>
    <scope>IDENTIFICATION</scope>
    <source>
        <tissue evidence="2">Spleen</tissue>
    </source>
</reference>